<feature type="binding site" evidence="11">
    <location>
        <position position="318"/>
    </location>
    <ligand>
        <name>substrate</name>
    </ligand>
</feature>
<feature type="binding site" evidence="11">
    <location>
        <begin position="370"/>
        <end position="373"/>
    </location>
    <ligand>
        <name>substrate</name>
    </ligand>
</feature>
<dbReference type="Gene3D" id="3.30.390.10">
    <property type="entry name" value="Enolase-like, N-terminal domain"/>
    <property type="match status" value="1"/>
</dbReference>
<evidence type="ECO:0000256" key="2">
    <source>
        <dbReference type="ARBA" id="ARBA00009604"/>
    </source>
</evidence>
<dbReference type="FunFam" id="3.30.390.10:FF:000001">
    <property type="entry name" value="Enolase"/>
    <property type="match status" value="1"/>
</dbReference>
<dbReference type="InterPro" id="IPR020810">
    <property type="entry name" value="Enolase_C"/>
</dbReference>
<dbReference type="SMART" id="SM01192">
    <property type="entry name" value="Enolase_C"/>
    <property type="match status" value="1"/>
</dbReference>
<keyword evidence="5 9" id="KW-0964">Secreted</keyword>
<feature type="binding site" evidence="9 12">
    <location>
        <position position="318"/>
    </location>
    <ligand>
        <name>Mg(2+)</name>
        <dbReference type="ChEBI" id="CHEBI:18420"/>
    </ligand>
</feature>
<feature type="binding site" evidence="11">
    <location>
        <position position="394"/>
    </location>
    <ligand>
        <name>substrate</name>
    </ligand>
</feature>
<evidence type="ECO:0000256" key="6">
    <source>
        <dbReference type="ARBA" id="ARBA00022842"/>
    </source>
</evidence>
<dbReference type="Proteomes" id="UP000183245">
    <property type="component" value="Unassembled WGS sequence"/>
</dbReference>
<accession>A0A1J5ILC8</accession>
<feature type="binding site" evidence="9">
    <location>
        <position position="166"/>
    </location>
    <ligand>
        <name>(2R)-2-phosphoglycerate</name>
        <dbReference type="ChEBI" id="CHEBI:58289"/>
    </ligand>
</feature>
<evidence type="ECO:0000256" key="12">
    <source>
        <dbReference type="PIRSR" id="PIRSR001400-3"/>
    </source>
</evidence>
<feature type="binding site" evidence="9 12">
    <location>
        <position position="291"/>
    </location>
    <ligand>
        <name>Mg(2+)</name>
        <dbReference type="ChEBI" id="CHEBI:18420"/>
    </ligand>
</feature>
<dbReference type="Pfam" id="PF03952">
    <property type="entry name" value="Enolase_N"/>
    <property type="match status" value="1"/>
</dbReference>
<dbReference type="InterPro" id="IPR000941">
    <property type="entry name" value="Enolase"/>
</dbReference>
<evidence type="ECO:0000256" key="10">
    <source>
        <dbReference type="PIRSR" id="PIRSR001400-1"/>
    </source>
</evidence>
<evidence type="ECO:0000313" key="16">
    <source>
        <dbReference type="Proteomes" id="UP000183245"/>
    </source>
</evidence>
<feature type="binding site" evidence="11">
    <location>
        <position position="158"/>
    </location>
    <ligand>
        <name>substrate</name>
    </ligand>
</feature>
<feature type="binding site" evidence="11">
    <location>
        <position position="291"/>
    </location>
    <ligand>
        <name>substrate</name>
    </ligand>
</feature>
<dbReference type="SMART" id="SM01193">
    <property type="entry name" value="Enolase_N"/>
    <property type="match status" value="1"/>
</dbReference>
<dbReference type="GO" id="GO:0005576">
    <property type="term" value="C:extracellular region"/>
    <property type="evidence" value="ECO:0007669"/>
    <property type="project" value="UniProtKB-SubCell"/>
</dbReference>
<comment type="cofactor">
    <cofactor evidence="12">
        <name>Mg(2+)</name>
        <dbReference type="ChEBI" id="CHEBI:18420"/>
    </cofactor>
    <text evidence="12">Mg(2+) is required for catalysis and for stabilizing the dimer.</text>
</comment>
<dbReference type="PIRSF" id="PIRSF001400">
    <property type="entry name" value="Enolase"/>
    <property type="match status" value="1"/>
</dbReference>
<comment type="pathway">
    <text evidence="1 9">Carbohydrate degradation; glycolysis; pyruvate from D-glyceraldehyde 3-phosphate: step 4/5.</text>
</comment>
<evidence type="ECO:0000259" key="14">
    <source>
        <dbReference type="SMART" id="SM01193"/>
    </source>
</evidence>
<dbReference type="EC" id="4.2.1.11" evidence="3 9"/>
<feature type="domain" description="Enolase C-terminal TIM barrel" evidence="13">
    <location>
        <begin position="142"/>
        <end position="422"/>
    </location>
</feature>
<dbReference type="PANTHER" id="PTHR11902:SF1">
    <property type="entry name" value="ENOLASE"/>
    <property type="match status" value="1"/>
</dbReference>
<dbReference type="InterPro" id="IPR020811">
    <property type="entry name" value="Enolase_N"/>
</dbReference>
<dbReference type="Gene3D" id="3.20.20.120">
    <property type="entry name" value="Enolase-like C-terminal domain"/>
    <property type="match status" value="1"/>
</dbReference>
<evidence type="ECO:0000256" key="11">
    <source>
        <dbReference type="PIRSR" id="PIRSR001400-2"/>
    </source>
</evidence>
<keyword evidence="15" id="KW-0670">Pyruvate</keyword>
<evidence type="ECO:0000256" key="9">
    <source>
        <dbReference type="HAMAP-Rule" id="MF_00318"/>
    </source>
</evidence>
<dbReference type="EMBL" id="MNZT01000113">
    <property type="protein sequence ID" value="OIP95210.1"/>
    <property type="molecule type" value="Genomic_DNA"/>
</dbReference>
<dbReference type="PANTHER" id="PTHR11902">
    <property type="entry name" value="ENOLASE"/>
    <property type="match status" value="1"/>
</dbReference>
<gene>
    <name evidence="9" type="primary">eno</name>
    <name evidence="15" type="ORF">AUK40_06240</name>
</gene>
<dbReference type="UniPathway" id="UPA00109">
    <property type="reaction ID" value="UER00187"/>
</dbReference>
<keyword evidence="7 9" id="KW-0324">Glycolysis</keyword>
<comment type="subcellular location">
    <subcellularLocation>
        <location evidence="9">Cytoplasm</location>
    </subcellularLocation>
    <subcellularLocation>
        <location evidence="9">Secreted</location>
    </subcellularLocation>
    <subcellularLocation>
        <location evidence="9">Cell surface</location>
    </subcellularLocation>
    <text evidence="9">Fractions of enolase are present in both the cytoplasm and on the cell surface.</text>
</comment>
<dbReference type="InterPro" id="IPR029017">
    <property type="entry name" value="Enolase-like_N"/>
</dbReference>
<evidence type="ECO:0000256" key="4">
    <source>
        <dbReference type="ARBA" id="ARBA00017068"/>
    </source>
</evidence>
<dbReference type="PRINTS" id="PR00148">
    <property type="entry name" value="ENOLASE"/>
</dbReference>
<dbReference type="PROSITE" id="PS00164">
    <property type="entry name" value="ENOLASE"/>
    <property type="match status" value="1"/>
</dbReference>
<comment type="cofactor">
    <cofactor evidence="9">
        <name>Mg(2+)</name>
        <dbReference type="ChEBI" id="CHEBI:18420"/>
    </cofactor>
    <text evidence="9">Binds a second Mg(2+) ion via substrate during catalysis.</text>
</comment>
<dbReference type="NCBIfam" id="TIGR01060">
    <property type="entry name" value="eno"/>
    <property type="match status" value="1"/>
</dbReference>
<feature type="binding site" evidence="9">
    <location>
        <position position="372"/>
    </location>
    <ligand>
        <name>(2R)-2-phosphoglycerate</name>
        <dbReference type="ChEBI" id="CHEBI:58289"/>
    </ligand>
</feature>
<dbReference type="SFLD" id="SFLDS00001">
    <property type="entry name" value="Enolase"/>
    <property type="match status" value="1"/>
</dbReference>
<organism evidence="15 16">
    <name type="scientific">Candidatus Wirthbacteria bacterium CG2_30_54_11</name>
    <dbReference type="NCBI Taxonomy" id="1817892"/>
    <lineage>
        <taxon>Bacteria</taxon>
        <taxon>Candidatus Wirthbacteria</taxon>
    </lineage>
</organism>
<proteinExistence type="inferred from homology"/>
<dbReference type="HAMAP" id="MF_00318">
    <property type="entry name" value="Enolase"/>
    <property type="match status" value="1"/>
</dbReference>
<feature type="binding site" evidence="11">
    <location>
        <position position="167"/>
    </location>
    <ligand>
        <name>substrate</name>
    </ligand>
</feature>
<dbReference type="SUPFAM" id="SSF51604">
    <property type="entry name" value="Enolase C-terminal domain-like"/>
    <property type="match status" value="1"/>
</dbReference>
<reference evidence="15" key="1">
    <citation type="journal article" date="2016" name="Environ. Microbiol.">
        <title>Genomic resolution of a cold subsurface aquifer community provides metabolic insights for novel microbes adapted to high CO concentrations.</title>
        <authorList>
            <person name="Probst A.J."/>
            <person name="Castelle C.J."/>
            <person name="Singh A."/>
            <person name="Brown C.T."/>
            <person name="Anantharaman K."/>
            <person name="Sharon I."/>
            <person name="Hug L.A."/>
            <person name="Burstein D."/>
            <person name="Emerson J.B."/>
            <person name="Thomas B.C."/>
            <person name="Banfield J.F."/>
        </authorList>
    </citation>
    <scope>NUCLEOTIDE SEQUENCE [LARGE SCALE GENOMIC DNA]</scope>
    <source>
        <strain evidence="15">CG2_30_54_11</strain>
    </source>
</reference>
<feature type="binding site" evidence="9">
    <location>
        <position position="373"/>
    </location>
    <ligand>
        <name>(2R)-2-phosphoglycerate</name>
        <dbReference type="ChEBI" id="CHEBI:58289"/>
    </ligand>
</feature>
<feature type="active site" description="Proton acceptor" evidence="9 10">
    <location>
        <position position="343"/>
    </location>
</feature>
<dbReference type="STRING" id="1817892.AUK40_06240"/>
<comment type="similarity">
    <text evidence="2 9">Belongs to the enolase family.</text>
</comment>
<dbReference type="SUPFAM" id="SSF54826">
    <property type="entry name" value="Enolase N-terminal domain-like"/>
    <property type="match status" value="1"/>
</dbReference>
<dbReference type="GO" id="GO:0004634">
    <property type="term" value="F:phosphopyruvate hydratase activity"/>
    <property type="evidence" value="ECO:0007669"/>
    <property type="project" value="UniProtKB-UniRule"/>
</dbReference>
<keyword evidence="6 9" id="KW-0460">Magnesium</keyword>
<dbReference type="GO" id="GO:0006096">
    <property type="term" value="P:glycolytic process"/>
    <property type="evidence" value="ECO:0007669"/>
    <property type="project" value="UniProtKB-UniRule"/>
</dbReference>
<dbReference type="GO" id="GO:0000287">
    <property type="term" value="F:magnesium ion binding"/>
    <property type="evidence" value="ECO:0007669"/>
    <property type="project" value="UniProtKB-UniRule"/>
</dbReference>
<comment type="catalytic activity">
    <reaction evidence="9">
        <text>(2R)-2-phosphoglycerate = phosphoenolpyruvate + H2O</text>
        <dbReference type="Rhea" id="RHEA:10164"/>
        <dbReference type="ChEBI" id="CHEBI:15377"/>
        <dbReference type="ChEBI" id="CHEBI:58289"/>
        <dbReference type="ChEBI" id="CHEBI:58702"/>
        <dbReference type="EC" id="4.2.1.11"/>
    </reaction>
</comment>
<keyword evidence="8 9" id="KW-0456">Lyase</keyword>
<dbReference type="SFLD" id="SFLDF00002">
    <property type="entry name" value="enolase"/>
    <property type="match status" value="1"/>
</dbReference>
<sequence>MSTISLVHAREIIDSRGNPTVEVDVTLQNGVMGRAAVPSGASTGSHEALELRDGDPGRYLGQGVLKAVNNVNTTIAAAVSGKDPGDQRGLDQLMIDLDGTETKSNLGANAILGVSMAVMRAAAQDAGLPLYRYIGRLSANENMLLPQVMFNVLNGGKHANWATDVQEFFIIPTTKAIPAYRDRLRAGVEVYQTLKTILKKNHYTITVGDEGGFAPSEISSNTEPVDILLQAIEQAGYKAGTDIVLGFDAAASEFYKDGMYVLKKEGETLDSSAWVQKIKGWCEKYPIFSLEDMLAEDDWAGWKLLNQTLGKTHQLVGDDLLVTNIKRIDEAIKQDVCNSLLVKVNQIGSISESLDAIALTRKNNWTNVVSHRSGETEDTTIADFVVGTGVGQIKTGAPARSERTAKYNQLLRIEEELSSAAL</sequence>
<dbReference type="GO" id="GO:0000015">
    <property type="term" value="C:phosphopyruvate hydratase complex"/>
    <property type="evidence" value="ECO:0007669"/>
    <property type="project" value="InterPro"/>
</dbReference>
<dbReference type="Pfam" id="PF00113">
    <property type="entry name" value="Enolase_C"/>
    <property type="match status" value="1"/>
</dbReference>
<feature type="binding site" evidence="9 12">
    <location>
        <position position="248"/>
    </location>
    <ligand>
        <name>Mg(2+)</name>
        <dbReference type="ChEBI" id="CHEBI:18420"/>
    </ligand>
</feature>
<dbReference type="GO" id="GO:0009986">
    <property type="term" value="C:cell surface"/>
    <property type="evidence" value="ECO:0007669"/>
    <property type="project" value="UniProtKB-SubCell"/>
</dbReference>
<feature type="binding site" evidence="9">
    <location>
        <position position="394"/>
    </location>
    <ligand>
        <name>(2R)-2-phosphoglycerate</name>
        <dbReference type="ChEBI" id="CHEBI:58289"/>
    </ligand>
</feature>
<dbReference type="InterPro" id="IPR036849">
    <property type="entry name" value="Enolase-like_C_sf"/>
</dbReference>
<evidence type="ECO:0000256" key="8">
    <source>
        <dbReference type="ARBA" id="ARBA00023239"/>
    </source>
</evidence>
<evidence type="ECO:0000256" key="7">
    <source>
        <dbReference type="ARBA" id="ARBA00023152"/>
    </source>
</evidence>
<feature type="binding site" evidence="9">
    <location>
        <position position="343"/>
    </location>
    <ligand>
        <name>(2R)-2-phosphoglycerate</name>
        <dbReference type="ChEBI" id="CHEBI:58289"/>
    </ligand>
</feature>
<protein>
    <recommendedName>
        <fullName evidence="4 9">Enolase</fullName>
        <ecNumber evidence="3 9">4.2.1.11</ecNumber>
    </recommendedName>
    <alternativeName>
        <fullName evidence="9">2-phospho-D-glycerate hydro-lyase</fullName>
    </alternativeName>
    <alternativeName>
        <fullName evidence="9">2-phosphoglycerate dehydratase</fullName>
    </alternativeName>
</protein>
<keyword evidence="9" id="KW-0963">Cytoplasm</keyword>
<evidence type="ECO:0000259" key="13">
    <source>
        <dbReference type="SMART" id="SM01192"/>
    </source>
</evidence>
<evidence type="ECO:0000256" key="1">
    <source>
        <dbReference type="ARBA" id="ARBA00005031"/>
    </source>
</evidence>
<evidence type="ECO:0000256" key="5">
    <source>
        <dbReference type="ARBA" id="ARBA00022525"/>
    </source>
</evidence>
<dbReference type="CDD" id="cd03313">
    <property type="entry name" value="enolase"/>
    <property type="match status" value="1"/>
</dbReference>
<comment type="caution">
    <text evidence="15">The sequence shown here is derived from an EMBL/GenBank/DDBJ whole genome shotgun (WGS) entry which is preliminary data.</text>
</comment>
<dbReference type="AlphaFoldDB" id="A0A1J5ILC8"/>
<feature type="active site" description="Proton donor" evidence="9 10">
    <location>
        <position position="210"/>
    </location>
</feature>
<comment type="function">
    <text evidence="9">Catalyzes the reversible conversion of 2-phosphoglycerate (2-PG) into phosphoenolpyruvate (PEP). It is essential for the degradation of carbohydrates via glycolysis.</text>
</comment>
<dbReference type="InterPro" id="IPR020809">
    <property type="entry name" value="Enolase_CS"/>
</dbReference>
<keyword evidence="9 12" id="KW-0479">Metal-binding</keyword>
<evidence type="ECO:0000256" key="3">
    <source>
        <dbReference type="ARBA" id="ARBA00012058"/>
    </source>
</evidence>
<dbReference type="SFLD" id="SFLDG00178">
    <property type="entry name" value="enolase"/>
    <property type="match status" value="1"/>
</dbReference>
<evidence type="ECO:0000313" key="15">
    <source>
        <dbReference type="EMBL" id="OIP95210.1"/>
    </source>
</evidence>
<feature type="domain" description="Enolase N-terminal" evidence="14">
    <location>
        <begin position="4"/>
        <end position="134"/>
    </location>
</feature>
<name>A0A1J5ILC8_9BACT</name>